<sequence>MPSVKKGLVLGVIGHESSDPGGMRWYVTGIIGIGLKLYMNIAAGKFFSELITFQIEGKPESGSRLSHKADPPEEKPWKESNPSLVLCV</sequence>
<dbReference type="EMBL" id="JAWJWE010000004">
    <property type="protein sequence ID" value="KAK6636169.1"/>
    <property type="molecule type" value="Genomic_DNA"/>
</dbReference>
<comment type="caution">
    <text evidence="2">The sequence shown here is derived from an EMBL/GenBank/DDBJ whole genome shotgun (WGS) entry which is preliminary data.</text>
</comment>
<proteinExistence type="predicted"/>
<feature type="compositionally biased region" description="Basic and acidic residues" evidence="1">
    <location>
        <begin position="59"/>
        <end position="78"/>
    </location>
</feature>
<dbReference type="AlphaFoldDB" id="A0AAN8P353"/>
<protein>
    <submittedName>
        <fullName evidence="2">Uncharacterized protein</fullName>
    </submittedName>
</protein>
<name>A0AAN8P353_POLSC</name>
<feature type="region of interest" description="Disordered" evidence="1">
    <location>
        <begin position="59"/>
        <end position="88"/>
    </location>
</feature>
<gene>
    <name evidence="2" type="ORF">RUM43_009822</name>
</gene>
<organism evidence="2 3">
    <name type="scientific">Polyplax serrata</name>
    <name type="common">Common mouse louse</name>
    <dbReference type="NCBI Taxonomy" id="468196"/>
    <lineage>
        <taxon>Eukaryota</taxon>
        <taxon>Metazoa</taxon>
        <taxon>Ecdysozoa</taxon>
        <taxon>Arthropoda</taxon>
        <taxon>Hexapoda</taxon>
        <taxon>Insecta</taxon>
        <taxon>Pterygota</taxon>
        <taxon>Neoptera</taxon>
        <taxon>Paraneoptera</taxon>
        <taxon>Psocodea</taxon>
        <taxon>Troctomorpha</taxon>
        <taxon>Phthiraptera</taxon>
        <taxon>Anoplura</taxon>
        <taxon>Polyplacidae</taxon>
        <taxon>Polyplax</taxon>
    </lineage>
</organism>
<accession>A0AAN8P353</accession>
<evidence type="ECO:0000313" key="2">
    <source>
        <dbReference type="EMBL" id="KAK6636169.1"/>
    </source>
</evidence>
<reference evidence="2 3" key="1">
    <citation type="submission" date="2023-10" db="EMBL/GenBank/DDBJ databases">
        <title>Genomes of two closely related lineages of the louse Polyplax serrata with different host specificities.</title>
        <authorList>
            <person name="Martinu J."/>
            <person name="Tarabai H."/>
            <person name="Stefka J."/>
            <person name="Hypsa V."/>
        </authorList>
    </citation>
    <scope>NUCLEOTIDE SEQUENCE [LARGE SCALE GENOMIC DNA]</scope>
    <source>
        <strain evidence="2">HR10_N</strain>
    </source>
</reference>
<evidence type="ECO:0000313" key="3">
    <source>
        <dbReference type="Proteomes" id="UP001372834"/>
    </source>
</evidence>
<dbReference type="Proteomes" id="UP001372834">
    <property type="component" value="Unassembled WGS sequence"/>
</dbReference>
<evidence type="ECO:0000256" key="1">
    <source>
        <dbReference type="SAM" id="MobiDB-lite"/>
    </source>
</evidence>